<evidence type="ECO:0000313" key="1">
    <source>
        <dbReference type="EMBL" id="KAL3722443.1"/>
    </source>
</evidence>
<dbReference type="EMBL" id="JBJKBG010000009">
    <property type="protein sequence ID" value="KAL3722443.1"/>
    <property type="molecule type" value="Genomic_DNA"/>
</dbReference>
<evidence type="ECO:0000313" key="2">
    <source>
        <dbReference type="Proteomes" id="UP001634007"/>
    </source>
</evidence>
<dbReference type="PANTHER" id="PTHR10992:SF1002">
    <property type="entry name" value="SALICYLIC ACID-BINDING PROTEIN 2-LIKE"/>
    <property type="match status" value="1"/>
</dbReference>
<comment type="caution">
    <text evidence="1">The sequence shown here is derived from an EMBL/GenBank/DDBJ whole genome shotgun (WGS) entry which is preliminary data.</text>
</comment>
<accession>A0ABD3J7N9</accession>
<name>A0ABD3J7N9_EUCGL</name>
<dbReference type="InterPro" id="IPR045889">
    <property type="entry name" value="MES/HNL"/>
</dbReference>
<dbReference type="AlphaFoldDB" id="A0ABD3J7N9"/>
<proteinExistence type="predicted"/>
<sequence>MEWLTSHEKVILISRRLGGSALSQVMEKFPEKIALAVFVTALTPGPELNVSTPVVFCKYSKKTSRGVAKRILRSGSFLDCCDKPLSYFASIVYWKTTTRSRQPLHLRRLNPPTTFGSGPISCHRKFVSSAQLR</sequence>
<keyword evidence="2" id="KW-1185">Reference proteome</keyword>
<protein>
    <submittedName>
        <fullName evidence="1">Uncharacterized protein</fullName>
    </submittedName>
</protein>
<gene>
    <name evidence="1" type="ORF">ACJRO7_034762</name>
</gene>
<organism evidence="1 2">
    <name type="scientific">Eucalyptus globulus</name>
    <name type="common">Tasmanian blue gum</name>
    <dbReference type="NCBI Taxonomy" id="34317"/>
    <lineage>
        <taxon>Eukaryota</taxon>
        <taxon>Viridiplantae</taxon>
        <taxon>Streptophyta</taxon>
        <taxon>Embryophyta</taxon>
        <taxon>Tracheophyta</taxon>
        <taxon>Spermatophyta</taxon>
        <taxon>Magnoliopsida</taxon>
        <taxon>eudicotyledons</taxon>
        <taxon>Gunneridae</taxon>
        <taxon>Pentapetalae</taxon>
        <taxon>rosids</taxon>
        <taxon>malvids</taxon>
        <taxon>Myrtales</taxon>
        <taxon>Myrtaceae</taxon>
        <taxon>Myrtoideae</taxon>
        <taxon>Eucalypteae</taxon>
        <taxon>Eucalyptus</taxon>
    </lineage>
</organism>
<reference evidence="1 2" key="1">
    <citation type="submission" date="2024-11" db="EMBL/GenBank/DDBJ databases">
        <title>Chromosome-level genome assembly of Eucalyptus globulus Labill. provides insights into its genome evolution.</title>
        <authorList>
            <person name="Li X."/>
        </authorList>
    </citation>
    <scope>NUCLEOTIDE SEQUENCE [LARGE SCALE GENOMIC DNA]</scope>
    <source>
        <strain evidence="1">CL2024</strain>
        <tissue evidence="1">Fresh tender leaves</tissue>
    </source>
</reference>
<dbReference type="PANTHER" id="PTHR10992">
    <property type="entry name" value="METHYLESTERASE FAMILY MEMBER"/>
    <property type="match status" value="1"/>
</dbReference>
<dbReference type="Proteomes" id="UP001634007">
    <property type="component" value="Unassembled WGS sequence"/>
</dbReference>